<evidence type="ECO:0000259" key="6">
    <source>
        <dbReference type="Pfam" id="PF02668"/>
    </source>
</evidence>
<dbReference type="GO" id="GO:0046872">
    <property type="term" value="F:metal ion binding"/>
    <property type="evidence" value="ECO:0007669"/>
    <property type="project" value="UniProtKB-KW"/>
</dbReference>
<dbReference type="SUPFAM" id="SSF51197">
    <property type="entry name" value="Clavaminate synthase-like"/>
    <property type="match status" value="1"/>
</dbReference>
<organism evidence="7 8">
    <name type="scientific">Pigmentiphaga kullae</name>
    <dbReference type="NCBI Taxonomy" id="151784"/>
    <lineage>
        <taxon>Bacteria</taxon>
        <taxon>Pseudomonadati</taxon>
        <taxon>Pseudomonadota</taxon>
        <taxon>Betaproteobacteria</taxon>
        <taxon>Burkholderiales</taxon>
        <taxon>Alcaligenaceae</taxon>
        <taxon>Pigmentiphaga</taxon>
    </lineage>
</organism>
<keyword evidence="3 7" id="KW-0223">Dioxygenase</keyword>
<sequence length="292" mass="32719">MRFAVTEIVEDFVGEIEDFPFDAIDQDVVAQLKAAWFRYPVLRFRGVRIGDREQVAFSRALGPAVFHPRQLQEGRNAEFPEILVISNKKKADGSPAGDLGDGEVRWHTDTWFVEQPPSAAILRAVELPDQGGNTYFANMYAAYEGLDPAMKTRLDGLAIHHQSVIDGRGEVRLGKSPPVSDDYATWSGVDHPLVRLHPGSGRPCLYLGGDRPHQSIPGMPQDEAAPLLADLWAAATDARHVWAQQWRPGDMMMWDNRCLLHKRDAFDPRSVRRLHRTTVEGERPVAAELMHA</sequence>
<keyword evidence="4" id="KW-0560">Oxidoreductase</keyword>
<dbReference type="GO" id="GO:0005737">
    <property type="term" value="C:cytoplasm"/>
    <property type="evidence" value="ECO:0007669"/>
    <property type="project" value="TreeGrafter"/>
</dbReference>
<dbReference type="PANTHER" id="PTHR30468:SF1">
    <property type="entry name" value="ALPHA-KETOGLUTARATE-DEPENDENT SULFONATE DIOXYGENASE"/>
    <property type="match status" value="1"/>
</dbReference>
<dbReference type="InterPro" id="IPR003819">
    <property type="entry name" value="TauD/TfdA-like"/>
</dbReference>
<keyword evidence="5" id="KW-0408">Iron</keyword>
<evidence type="ECO:0000256" key="2">
    <source>
        <dbReference type="ARBA" id="ARBA00022723"/>
    </source>
</evidence>
<name>A0A4Q7NGQ0_9BURK</name>
<comment type="similarity">
    <text evidence="1">Belongs to the TfdA dioxygenase family.</text>
</comment>
<comment type="caution">
    <text evidence="7">The sequence shown here is derived from an EMBL/GenBank/DDBJ whole genome shotgun (WGS) entry which is preliminary data.</text>
</comment>
<dbReference type="InterPro" id="IPR051323">
    <property type="entry name" value="AtsK-like"/>
</dbReference>
<evidence type="ECO:0000256" key="4">
    <source>
        <dbReference type="ARBA" id="ARBA00023002"/>
    </source>
</evidence>
<keyword evidence="2" id="KW-0479">Metal-binding</keyword>
<dbReference type="GO" id="GO:0006790">
    <property type="term" value="P:sulfur compound metabolic process"/>
    <property type="evidence" value="ECO:0007669"/>
    <property type="project" value="TreeGrafter"/>
</dbReference>
<dbReference type="EMBL" id="SGXC01000001">
    <property type="protein sequence ID" value="RZS84006.1"/>
    <property type="molecule type" value="Genomic_DNA"/>
</dbReference>
<dbReference type="Proteomes" id="UP000292445">
    <property type="component" value="Unassembled WGS sequence"/>
</dbReference>
<evidence type="ECO:0000313" key="7">
    <source>
        <dbReference type="EMBL" id="RZS84006.1"/>
    </source>
</evidence>
<dbReference type="OrthoDB" id="581608at2"/>
<evidence type="ECO:0000256" key="1">
    <source>
        <dbReference type="ARBA" id="ARBA00005896"/>
    </source>
</evidence>
<reference evidence="7 8" key="1">
    <citation type="submission" date="2019-02" db="EMBL/GenBank/DDBJ databases">
        <title>Genomic Encyclopedia of Type Strains, Phase IV (KMG-IV): sequencing the most valuable type-strain genomes for metagenomic binning, comparative biology and taxonomic classification.</title>
        <authorList>
            <person name="Goeker M."/>
        </authorList>
    </citation>
    <scope>NUCLEOTIDE SEQUENCE [LARGE SCALE GENOMIC DNA]</scope>
    <source>
        <strain evidence="7 8">K24</strain>
    </source>
</reference>
<proteinExistence type="inferred from homology"/>
<dbReference type="InterPro" id="IPR042098">
    <property type="entry name" value="TauD-like_sf"/>
</dbReference>
<dbReference type="Pfam" id="PF02668">
    <property type="entry name" value="TauD"/>
    <property type="match status" value="1"/>
</dbReference>
<protein>
    <submittedName>
        <fullName evidence="7">Taurine dioxygenase</fullName>
    </submittedName>
</protein>
<dbReference type="GO" id="GO:0000908">
    <property type="term" value="F:taurine dioxygenase activity"/>
    <property type="evidence" value="ECO:0007669"/>
    <property type="project" value="TreeGrafter"/>
</dbReference>
<dbReference type="AlphaFoldDB" id="A0A4Q7NGQ0"/>
<keyword evidence="8" id="KW-1185">Reference proteome</keyword>
<evidence type="ECO:0000256" key="5">
    <source>
        <dbReference type="ARBA" id="ARBA00023004"/>
    </source>
</evidence>
<evidence type="ECO:0000313" key="8">
    <source>
        <dbReference type="Proteomes" id="UP000292445"/>
    </source>
</evidence>
<dbReference type="PANTHER" id="PTHR30468">
    <property type="entry name" value="ALPHA-KETOGLUTARATE-DEPENDENT SULFONATE DIOXYGENASE"/>
    <property type="match status" value="1"/>
</dbReference>
<evidence type="ECO:0000256" key="3">
    <source>
        <dbReference type="ARBA" id="ARBA00022964"/>
    </source>
</evidence>
<dbReference type="Gene3D" id="3.60.130.10">
    <property type="entry name" value="Clavaminate synthase-like"/>
    <property type="match status" value="1"/>
</dbReference>
<feature type="domain" description="TauD/TfdA-like" evidence="6">
    <location>
        <begin position="15"/>
        <end position="278"/>
    </location>
</feature>
<dbReference type="RefSeq" id="WP_130355407.1">
    <property type="nucleotide sequence ID" value="NZ_SGXC01000001.1"/>
</dbReference>
<gene>
    <name evidence="7" type="ORF">EV675_0008</name>
</gene>
<accession>A0A4Q7NGQ0</accession>